<evidence type="ECO:0000313" key="2">
    <source>
        <dbReference type="Proteomes" id="UP000217790"/>
    </source>
</evidence>
<keyword evidence="2" id="KW-1185">Reference proteome</keyword>
<dbReference type="Proteomes" id="UP000217790">
    <property type="component" value="Unassembled WGS sequence"/>
</dbReference>
<organism evidence="1 2">
    <name type="scientific">Armillaria gallica</name>
    <name type="common">Bulbous honey fungus</name>
    <name type="synonym">Armillaria bulbosa</name>
    <dbReference type="NCBI Taxonomy" id="47427"/>
    <lineage>
        <taxon>Eukaryota</taxon>
        <taxon>Fungi</taxon>
        <taxon>Dikarya</taxon>
        <taxon>Basidiomycota</taxon>
        <taxon>Agaricomycotina</taxon>
        <taxon>Agaricomycetes</taxon>
        <taxon>Agaricomycetidae</taxon>
        <taxon>Agaricales</taxon>
        <taxon>Marasmiineae</taxon>
        <taxon>Physalacriaceae</taxon>
        <taxon>Armillaria</taxon>
    </lineage>
</organism>
<dbReference type="AlphaFoldDB" id="A0A2H3CSD1"/>
<dbReference type="EMBL" id="KZ293699">
    <property type="protein sequence ID" value="PBK84334.1"/>
    <property type="molecule type" value="Genomic_DNA"/>
</dbReference>
<sequence>LFFEAGSGWQGYFAADDLLKQTEEAIDIFESKTNGTMTGLFLFDNAPSHQKHAPDALSA</sequence>
<reference evidence="2" key="1">
    <citation type="journal article" date="2017" name="Nat. Ecol. Evol.">
        <title>Genome expansion and lineage-specific genetic innovations in the forest pathogenic fungi Armillaria.</title>
        <authorList>
            <person name="Sipos G."/>
            <person name="Prasanna A.N."/>
            <person name="Walter M.C."/>
            <person name="O'Connor E."/>
            <person name="Balint B."/>
            <person name="Krizsan K."/>
            <person name="Kiss B."/>
            <person name="Hess J."/>
            <person name="Varga T."/>
            <person name="Slot J."/>
            <person name="Riley R."/>
            <person name="Boka B."/>
            <person name="Rigling D."/>
            <person name="Barry K."/>
            <person name="Lee J."/>
            <person name="Mihaltcheva S."/>
            <person name="LaButti K."/>
            <person name="Lipzen A."/>
            <person name="Waldron R."/>
            <person name="Moloney N.M."/>
            <person name="Sperisen C."/>
            <person name="Kredics L."/>
            <person name="Vagvoelgyi C."/>
            <person name="Patrignani A."/>
            <person name="Fitzpatrick D."/>
            <person name="Nagy I."/>
            <person name="Doyle S."/>
            <person name="Anderson J.B."/>
            <person name="Grigoriev I.V."/>
            <person name="Gueldener U."/>
            <person name="Muensterkoetter M."/>
            <person name="Nagy L.G."/>
        </authorList>
    </citation>
    <scope>NUCLEOTIDE SEQUENCE [LARGE SCALE GENOMIC DNA]</scope>
    <source>
        <strain evidence="2">Ar21-2</strain>
    </source>
</reference>
<feature type="non-terminal residue" evidence="1">
    <location>
        <position position="1"/>
    </location>
</feature>
<dbReference type="InParanoid" id="A0A2H3CSD1"/>
<proteinExistence type="predicted"/>
<protein>
    <submittedName>
        <fullName evidence="1">Uncharacterized protein</fullName>
    </submittedName>
</protein>
<evidence type="ECO:0000313" key="1">
    <source>
        <dbReference type="EMBL" id="PBK84334.1"/>
    </source>
</evidence>
<name>A0A2H3CSD1_ARMGA</name>
<gene>
    <name evidence="1" type="ORF">ARMGADRAFT_943628</name>
</gene>
<accession>A0A2H3CSD1</accession>
<dbReference type="OrthoDB" id="6511194at2759"/>